<gene>
    <name evidence="2" type="ORF">PLEPLA_LOCUS43716</name>
</gene>
<evidence type="ECO:0000313" key="2">
    <source>
        <dbReference type="EMBL" id="CAB1455935.1"/>
    </source>
</evidence>
<feature type="region of interest" description="Disordered" evidence="1">
    <location>
        <begin position="121"/>
        <end position="148"/>
    </location>
</feature>
<reference evidence="2" key="1">
    <citation type="submission" date="2020-03" db="EMBL/GenBank/DDBJ databases">
        <authorList>
            <person name="Weist P."/>
        </authorList>
    </citation>
    <scope>NUCLEOTIDE SEQUENCE</scope>
</reference>
<proteinExistence type="predicted"/>
<evidence type="ECO:0000256" key="1">
    <source>
        <dbReference type="SAM" id="MobiDB-lite"/>
    </source>
</evidence>
<feature type="compositionally biased region" description="Polar residues" evidence="1">
    <location>
        <begin position="129"/>
        <end position="140"/>
    </location>
</feature>
<keyword evidence="3" id="KW-1185">Reference proteome</keyword>
<dbReference type="Proteomes" id="UP001153269">
    <property type="component" value="Unassembled WGS sequence"/>
</dbReference>
<sequence>MTDEPRSTKDIGTQKRDGGETGGLKVLGRKGDKDGKKGSMQDRERAGELELTPCKKGRVAVVFKYTDVLLVGSREFNGISSSAECACSSQATTIHPPSPALPTSPCYQIADPADVDCHISETQNNNNNPTHSSRNLQPNGGLTVAPGRHSNNSLALSSLLKVEEYKLEGVEEEDEEEALAQIKDWWEPTSSYLAPPAKGLFAF</sequence>
<dbReference type="AlphaFoldDB" id="A0A9N7VXA3"/>
<evidence type="ECO:0000313" key="3">
    <source>
        <dbReference type="Proteomes" id="UP001153269"/>
    </source>
</evidence>
<protein>
    <submittedName>
        <fullName evidence="2">Uncharacterized protein</fullName>
    </submittedName>
</protein>
<feature type="compositionally biased region" description="Basic and acidic residues" evidence="1">
    <location>
        <begin position="29"/>
        <end position="46"/>
    </location>
</feature>
<accession>A0A9N7VXA3</accession>
<organism evidence="2 3">
    <name type="scientific">Pleuronectes platessa</name>
    <name type="common">European plaice</name>
    <dbReference type="NCBI Taxonomy" id="8262"/>
    <lineage>
        <taxon>Eukaryota</taxon>
        <taxon>Metazoa</taxon>
        <taxon>Chordata</taxon>
        <taxon>Craniata</taxon>
        <taxon>Vertebrata</taxon>
        <taxon>Euteleostomi</taxon>
        <taxon>Actinopterygii</taxon>
        <taxon>Neopterygii</taxon>
        <taxon>Teleostei</taxon>
        <taxon>Neoteleostei</taxon>
        <taxon>Acanthomorphata</taxon>
        <taxon>Carangaria</taxon>
        <taxon>Pleuronectiformes</taxon>
        <taxon>Pleuronectoidei</taxon>
        <taxon>Pleuronectidae</taxon>
        <taxon>Pleuronectes</taxon>
    </lineage>
</organism>
<dbReference type="EMBL" id="CADEAL010004278">
    <property type="protein sequence ID" value="CAB1455935.1"/>
    <property type="molecule type" value="Genomic_DNA"/>
</dbReference>
<name>A0A9N7VXA3_PLEPL</name>
<feature type="region of interest" description="Disordered" evidence="1">
    <location>
        <begin position="1"/>
        <end position="46"/>
    </location>
</feature>
<comment type="caution">
    <text evidence="2">The sequence shown here is derived from an EMBL/GenBank/DDBJ whole genome shotgun (WGS) entry which is preliminary data.</text>
</comment>
<feature type="compositionally biased region" description="Basic and acidic residues" evidence="1">
    <location>
        <begin position="1"/>
        <end position="19"/>
    </location>
</feature>